<sequence>MKAPSFDTCSSKEPSRGSASKRHGSKGMHHTQEISFDTPNPFQALNRWQVDETSYVDRLVVNRVVDLKRVSQGPPVGFASNAPACGKEVSSDGILGRY</sequence>
<feature type="region of interest" description="Disordered" evidence="1">
    <location>
        <begin position="1"/>
        <end position="39"/>
    </location>
</feature>
<dbReference type="Gramene" id="ERN01228">
    <property type="protein sequence ID" value="ERN01228"/>
    <property type="gene ID" value="AMTR_s00002p00241080"/>
</dbReference>
<dbReference type="HOGENOM" id="CLU_2336395_0_0_1"/>
<keyword evidence="3" id="KW-1185">Reference proteome</keyword>
<evidence type="ECO:0000313" key="3">
    <source>
        <dbReference type="Proteomes" id="UP000017836"/>
    </source>
</evidence>
<feature type="compositionally biased region" description="Basic residues" evidence="1">
    <location>
        <begin position="19"/>
        <end position="29"/>
    </location>
</feature>
<organism evidence="2 3">
    <name type="scientific">Amborella trichopoda</name>
    <dbReference type="NCBI Taxonomy" id="13333"/>
    <lineage>
        <taxon>Eukaryota</taxon>
        <taxon>Viridiplantae</taxon>
        <taxon>Streptophyta</taxon>
        <taxon>Embryophyta</taxon>
        <taxon>Tracheophyta</taxon>
        <taxon>Spermatophyta</taxon>
        <taxon>Magnoliopsida</taxon>
        <taxon>Amborellales</taxon>
        <taxon>Amborellaceae</taxon>
        <taxon>Amborella</taxon>
    </lineage>
</organism>
<accession>W1NZY3</accession>
<name>W1NZY3_AMBTC</name>
<gene>
    <name evidence="2" type="ORF">AMTR_s00002p00241080</name>
</gene>
<dbReference type="Proteomes" id="UP000017836">
    <property type="component" value="Unassembled WGS sequence"/>
</dbReference>
<evidence type="ECO:0000313" key="2">
    <source>
        <dbReference type="EMBL" id="ERN01228.1"/>
    </source>
</evidence>
<reference evidence="3" key="1">
    <citation type="journal article" date="2013" name="Science">
        <title>The Amborella genome and the evolution of flowering plants.</title>
        <authorList>
            <consortium name="Amborella Genome Project"/>
        </authorList>
    </citation>
    <scope>NUCLEOTIDE SEQUENCE [LARGE SCALE GENOMIC DNA]</scope>
</reference>
<dbReference type="EMBL" id="KI394767">
    <property type="protein sequence ID" value="ERN01228.1"/>
    <property type="molecule type" value="Genomic_DNA"/>
</dbReference>
<proteinExistence type="predicted"/>
<dbReference type="AlphaFoldDB" id="W1NZY3"/>
<evidence type="ECO:0000256" key="1">
    <source>
        <dbReference type="SAM" id="MobiDB-lite"/>
    </source>
</evidence>
<protein>
    <submittedName>
        <fullName evidence="2">Uncharacterized protein</fullName>
    </submittedName>
</protein>